<proteinExistence type="predicted"/>
<name>A0A1V3A1W0_9GAMM</name>
<dbReference type="EMBL" id="MUZR01000003">
    <property type="protein sequence ID" value="OOC11367.1"/>
    <property type="molecule type" value="Genomic_DNA"/>
</dbReference>
<feature type="compositionally biased region" description="Basic and acidic residues" evidence="1">
    <location>
        <begin position="1"/>
        <end position="11"/>
    </location>
</feature>
<accession>A0A1V3A1W0</accession>
<feature type="compositionally biased region" description="Basic and acidic residues" evidence="1">
    <location>
        <begin position="36"/>
        <end position="45"/>
    </location>
</feature>
<dbReference type="STRING" id="252474.B1A74_00935"/>
<sequence length="75" mass="8632">MVDELQHDRSVRPLYPVLRPPRDVRPVHTSVAGHALSDDHDRDPILRPGIPPAQQKPPRLAERERRRGGRIDEYA</sequence>
<feature type="compositionally biased region" description="Basic and acidic residues" evidence="1">
    <location>
        <begin position="59"/>
        <end position="75"/>
    </location>
</feature>
<feature type="region of interest" description="Disordered" evidence="1">
    <location>
        <begin position="1"/>
        <end position="75"/>
    </location>
</feature>
<organism evidence="2 3">
    <name type="scientific">Thioalkalivibrio halophilus</name>
    <dbReference type="NCBI Taxonomy" id="252474"/>
    <lineage>
        <taxon>Bacteria</taxon>
        <taxon>Pseudomonadati</taxon>
        <taxon>Pseudomonadota</taxon>
        <taxon>Gammaproteobacteria</taxon>
        <taxon>Chromatiales</taxon>
        <taxon>Ectothiorhodospiraceae</taxon>
        <taxon>Thioalkalivibrio</taxon>
    </lineage>
</organism>
<dbReference type="AlphaFoldDB" id="A0A1V3A1W0"/>
<dbReference type="RefSeq" id="WP_018869464.1">
    <property type="nucleotide sequence ID" value="NZ_MUZR01000003.1"/>
</dbReference>
<dbReference type="OrthoDB" id="5786900at2"/>
<evidence type="ECO:0000313" key="3">
    <source>
        <dbReference type="Proteomes" id="UP000189177"/>
    </source>
</evidence>
<comment type="caution">
    <text evidence="2">The sequence shown here is derived from an EMBL/GenBank/DDBJ whole genome shotgun (WGS) entry which is preliminary data.</text>
</comment>
<protein>
    <submittedName>
        <fullName evidence="2">Uncharacterized protein</fullName>
    </submittedName>
</protein>
<evidence type="ECO:0000313" key="2">
    <source>
        <dbReference type="EMBL" id="OOC11367.1"/>
    </source>
</evidence>
<evidence type="ECO:0000256" key="1">
    <source>
        <dbReference type="SAM" id="MobiDB-lite"/>
    </source>
</evidence>
<reference evidence="2 3" key="1">
    <citation type="submission" date="2017-02" db="EMBL/GenBank/DDBJ databases">
        <title>Genomic diversity within the haloalkaliphilic genus Thioalkalivibrio.</title>
        <authorList>
            <person name="Ahn A.-C."/>
            <person name="Meier-Kolthoff J."/>
            <person name="Overmars L."/>
            <person name="Richter M."/>
            <person name="Woyke T."/>
            <person name="Sorokin D.Y."/>
            <person name="Muyzer G."/>
        </authorList>
    </citation>
    <scope>NUCLEOTIDE SEQUENCE [LARGE SCALE GENOMIC DNA]</scope>
    <source>
        <strain evidence="2 3">HL17</strain>
    </source>
</reference>
<gene>
    <name evidence="2" type="ORF">B1A74_00935</name>
</gene>
<dbReference type="Proteomes" id="UP000189177">
    <property type="component" value="Unassembled WGS sequence"/>
</dbReference>
<keyword evidence="3" id="KW-1185">Reference proteome</keyword>